<dbReference type="SUPFAM" id="SSF47473">
    <property type="entry name" value="EF-hand"/>
    <property type="match status" value="1"/>
</dbReference>
<keyword evidence="1" id="KW-0677">Repeat</keyword>
<dbReference type="CDD" id="cd00051">
    <property type="entry name" value="EFh"/>
    <property type="match status" value="1"/>
</dbReference>
<dbReference type="InterPro" id="IPR011992">
    <property type="entry name" value="EF-hand-dom_pair"/>
</dbReference>
<evidence type="ECO:0000313" key="5">
    <source>
        <dbReference type="Proteomes" id="UP001281761"/>
    </source>
</evidence>
<evidence type="ECO:0000259" key="3">
    <source>
        <dbReference type="PROSITE" id="PS50222"/>
    </source>
</evidence>
<sequence>MQLLGFPLTKQEIADFVEKDGEDDAVSFDVFSNFVLDKMSKVPPEEESLRAFRLIDKDHRGFIEYKSLKRAATDCNSDLAYAPDILKSIISSIDKDGDNRLSYEEFERAYMKSLE</sequence>
<evidence type="ECO:0000313" key="4">
    <source>
        <dbReference type="EMBL" id="KAK2960370.1"/>
    </source>
</evidence>
<reference evidence="4 5" key="1">
    <citation type="journal article" date="2022" name="bioRxiv">
        <title>Genomics of Preaxostyla Flagellates Illuminates Evolutionary Transitions and the Path Towards Mitochondrial Loss.</title>
        <authorList>
            <person name="Novak L.V.F."/>
            <person name="Treitli S.C."/>
            <person name="Pyrih J."/>
            <person name="Halakuc P."/>
            <person name="Pipaliya S.V."/>
            <person name="Vacek V."/>
            <person name="Brzon O."/>
            <person name="Soukal P."/>
            <person name="Eme L."/>
            <person name="Dacks J.B."/>
            <person name="Karnkowska A."/>
            <person name="Elias M."/>
            <person name="Hampl V."/>
        </authorList>
    </citation>
    <scope>NUCLEOTIDE SEQUENCE [LARGE SCALE GENOMIC DNA]</scope>
    <source>
        <strain evidence="4">NAU3</strain>
        <tissue evidence="4">Gut</tissue>
    </source>
</reference>
<gene>
    <name evidence="4" type="ORF">BLNAU_4587</name>
</gene>
<dbReference type="InterPro" id="IPR018247">
    <property type="entry name" value="EF_Hand_1_Ca_BS"/>
</dbReference>
<dbReference type="PANTHER" id="PTHR23048:SF59">
    <property type="entry name" value="EF-HAND SUPERFAMILY PROTEIN"/>
    <property type="match status" value="1"/>
</dbReference>
<dbReference type="InterPro" id="IPR050230">
    <property type="entry name" value="CALM/Myosin/TropC-like"/>
</dbReference>
<keyword evidence="2" id="KW-0106">Calcium</keyword>
<dbReference type="PROSITE" id="PS00018">
    <property type="entry name" value="EF_HAND_1"/>
    <property type="match status" value="1"/>
</dbReference>
<dbReference type="SMART" id="SM00054">
    <property type="entry name" value="EFh"/>
    <property type="match status" value="2"/>
</dbReference>
<protein>
    <recommendedName>
        <fullName evidence="3">EF-hand domain-containing protein</fullName>
    </recommendedName>
</protein>
<dbReference type="PANTHER" id="PTHR23048">
    <property type="entry name" value="MYOSIN LIGHT CHAIN 1, 3"/>
    <property type="match status" value="1"/>
</dbReference>
<feature type="domain" description="EF-hand" evidence="3">
    <location>
        <begin position="81"/>
        <end position="115"/>
    </location>
</feature>
<evidence type="ECO:0000256" key="1">
    <source>
        <dbReference type="ARBA" id="ARBA00022737"/>
    </source>
</evidence>
<accession>A0ABQ9Y9E3</accession>
<feature type="domain" description="EF-hand" evidence="3">
    <location>
        <begin position="43"/>
        <end position="78"/>
    </location>
</feature>
<keyword evidence="5" id="KW-1185">Reference proteome</keyword>
<comment type="caution">
    <text evidence="4">The sequence shown here is derived from an EMBL/GenBank/DDBJ whole genome shotgun (WGS) entry which is preliminary data.</text>
</comment>
<evidence type="ECO:0000256" key="2">
    <source>
        <dbReference type="ARBA" id="ARBA00022837"/>
    </source>
</evidence>
<dbReference type="Proteomes" id="UP001281761">
    <property type="component" value="Unassembled WGS sequence"/>
</dbReference>
<name>A0ABQ9Y9E3_9EUKA</name>
<dbReference type="InterPro" id="IPR002048">
    <property type="entry name" value="EF_hand_dom"/>
</dbReference>
<dbReference type="PROSITE" id="PS50222">
    <property type="entry name" value="EF_HAND_2"/>
    <property type="match status" value="2"/>
</dbReference>
<organism evidence="4 5">
    <name type="scientific">Blattamonas nauphoetae</name>
    <dbReference type="NCBI Taxonomy" id="2049346"/>
    <lineage>
        <taxon>Eukaryota</taxon>
        <taxon>Metamonada</taxon>
        <taxon>Preaxostyla</taxon>
        <taxon>Oxymonadida</taxon>
        <taxon>Blattamonas</taxon>
    </lineage>
</organism>
<dbReference type="Gene3D" id="1.10.238.10">
    <property type="entry name" value="EF-hand"/>
    <property type="match status" value="1"/>
</dbReference>
<proteinExistence type="predicted"/>
<dbReference type="EMBL" id="JARBJD010000023">
    <property type="protein sequence ID" value="KAK2960370.1"/>
    <property type="molecule type" value="Genomic_DNA"/>
</dbReference>
<dbReference type="Pfam" id="PF13499">
    <property type="entry name" value="EF-hand_7"/>
    <property type="match status" value="1"/>
</dbReference>